<keyword evidence="3" id="KW-1003">Cell membrane</keyword>
<reference evidence="6 7" key="1">
    <citation type="submission" date="2017-11" db="EMBL/GenBank/DDBJ databases">
        <authorList>
            <person name="Han C.G."/>
        </authorList>
    </citation>
    <scope>NUCLEOTIDE SEQUENCE [LARGE SCALE GENOMIC DNA]</scope>
    <source>
        <strain evidence="6 7">A5</strain>
    </source>
</reference>
<dbReference type="GO" id="GO:0071916">
    <property type="term" value="F:dipeptide transmembrane transporter activity"/>
    <property type="evidence" value="ECO:0007669"/>
    <property type="project" value="TreeGrafter"/>
</dbReference>
<keyword evidence="4" id="KW-0472">Membrane</keyword>
<keyword evidence="2" id="KW-0813">Transport</keyword>
<dbReference type="PANTHER" id="PTHR43163:SF6">
    <property type="entry name" value="DIPEPTIDE TRANSPORT SYSTEM PERMEASE PROTEIN DPPB-RELATED"/>
    <property type="match status" value="1"/>
</dbReference>
<dbReference type="GO" id="GO:0005886">
    <property type="term" value="C:plasma membrane"/>
    <property type="evidence" value="ECO:0007669"/>
    <property type="project" value="UniProtKB-SubCell"/>
</dbReference>
<dbReference type="Proteomes" id="UP000234473">
    <property type="component" value="Unassembled WGS sequence"/>
</dbReference>
<feature type="transmembrane region" description="Helical" evidence="4">
    <location>
        <begin position="6"/>
        <end position="27"/>
    </location>
</feature>
<accession>A0A2N5AEZ2</accession>
<proteinExistence type="predicted"/>
<evidence type="ECO:0000313" key="7">
    <source>
        <dbReference type="Proteomes" id="UP000234473"/>
    </source>
</evidence>
<protein>
    <submittedName>
        <fullName evidence="6">ABC transporter permease</fullName>
    </submittedName>
</protein>
<dbReference type="Pfam" id="PF19300">
    <property type="entry name" value="BPD_transp_1_N"/>
    <property type="match status" value="1"/>
</dbReference>
<evidence type="ECO:0000313" key="6">
    <source>
        <dbReference type="EMBL" id="PLP44435.1"/>
    </source>
</evidence>
<comment type="caution">
    <text evidence="6">The sequence shown here is derived from an EMBL/GenBank/DDBJ whole genome shotgun (WGS) entry which is preliminary data.</text>
</comment>
<evidence type="ECO:0000256" key="1">
    <source>
        <dbReference type="ARBA" id="ARBA00004651"/>
    </source>
</evidence>
<name>A0A2N5AEZ2_KLEVA</name>
<dbReference type="PANTHER" id="PTHR43163">
    <property type="entry name" value="DIPEPTIDE TRANSPORT SYSTEM PERMEASE PROTEIN DPPB-RELATED"/>
    <property type="match status" value="1"/>
</dbReference>
<sequence length="80" mass="8940">MINTLLYRILLAIPTMLGVAVICFMLVQIAPGDPLVSVMPPDASEALRQTLMQAYGFDKPLPMQFIHWLWRALHGDLGMS</sequence>
<gene>
    <name evidence="6" type="ORF">CWM98_15770</name>
</gene>
<keyword evidence="4" id="KW-0812">Transmembrane</keyword>
<reference evidence="6 7" key="2">
    <citation type="submission" date="2018-01" db="EMBL/GenBank/DDBJ databases">
        <title>Genomic study of Klebsiella pneumoniae.</title>
        <authorList>
            <person name="Yang Y."/>
            <person name="Bicalho R."/>
        </authorList>
    </citation>
    <scope>NUCLEOTIDE SEQUENCE [LARGE SCALE GENOMIC DNA]</scope>
    <source>
        <strain evidence="6 7">A5</strain>
    </source>
</reference>
<evidence type="ECO:0000259" key="5">
    <source>
        <dbReference type="Pfam" id="PF19300"/>
    </source>
</evidence>
<evidence type="ECO:0000256" key="4">
    <source>
        <dbReference type="SAM" id="Phobius"/>
    </source>
</evidence>
<keyword evidence="4" id="KW-1133">Transmembrane helix</keyword>
<feature type="non-terminal residue" evidence="6">
    <location>
        <position position="80"/>
    </location>
</feature>
<feature type="domain" description="ABC transporter type 1 GsiC-like N-terminal" evidence="5">
    <location>
        <begin position="1"/>
        <end position="74"/>
    </location>
</feature>
<dbReference type="EMBL" id="PICB01000800">
    <property type="protein sequence ID" value="PLP44435.1"/>
    <property type="molecule type" value="Genomic_DNA"/>
</dbReference>
<evidence type="ECO:0000256" key="3">
    <source>
        <dbReference type="ARBA" id="ARBA00022475"/>
    </source>
</evidence>
<dbReference type="AlphaFoldDB" id="A0A2N5AEZ2"/>
<comment type="subcellular location">
    <subcellularLocation>
        <location evidence="1">Cell membrane</location>
        <topology evidence="1">Multi-pass membrane protein</topology>
    </subcellularLocation>
</comment>
<evidence type="ECO:0000256" key="2">
    <source>
        <dbReference type="ARBA" id="ARBA00022448"/>
    </source>
</evidence>
<organism evidence="6 7">
    <name type="scientific">Klebsiella variicola</name>
    <dbReference type="NCBI Taxonomy" id="244366"/>
    <lineage>
        <taxon>Bacteria</taxon>
        <taxon>Pseudomonadati</taxon>
        <taxon>Pseudomonadota</taxon>
        <taxon>Gammaproteobacteria</taxon>
        <taxon>Enterobacterales</taxon>
        <taxon>Enterobacteriaceae</taxon>
        <taxon>Klebsiella/Raoultella group</taxon>
        <taxon>Klebsiella</taxon>
        <taxon>Klebsiella pneumoniae complex</taxon>
    </lineage>
</organism>
<dbReference type="InterPro" id="IPR045621">
    <property type="entry name" value="BPD_transp_1_N"/>
</dbReference>